<dbReference type="Gene3D" id="2.130.10.10">
    <property type="entry name" value="YVTN repeat-like/Quinoprotein amine dehydrogenase"/>
    <property type="match status" value="1"/>
</dbReference>
<accession>A0ABY7YTN1</accession>
<dbReference type="InterPro" id="IPR015943">
    <property type="entry name" value="WD40/YVTN_repeat-like_dom_sf"/>
</dbReference>
<dbReference type="Proteomes" id="UP001222118">
    <property type="component" value="Chromosome"/>
</dbReference>
<protein>
    <submittedName>
        <fullName evidence="3">Beta-propeller fold lactonase family protein</fullName>
    </submittedName>
</protein>
<dbReference type="Pfam" id="PF10282">
    <property type="entry name" value="Lactonase"/>
    <property type="match status" value="1"/>
</dbReference>
<dbReference type="SUPFAM" id="SSF63825">
    <property type="entry name" value="YWTD domain"/>
    <property type="match status" value="1"/>
</dbReference>
<keyword evidence="4" id="KW-1185">Reference proteome</keyword>
<gene>
    <name evidence="3" type="ORF">PSQ90_10510</name>
</gene>
<evidence type="ECO:0000256" key="1">
    <source>
        <dbReference type="ARBA" id="ARBA00005564"/>
    </source>
</evidence>
<name>A0ABY7YTN1_9HYPH</name>
<sequence>MDQNEVLLVASRGLEAHHGLWQWKCTDSDWNGRQIDTVRQLSSLSGHPRLPVVYGTAGVAQEGTLHAWRIDEAGEVALSAASSQGAEPCHLVVDPSGRLLIATNYTSSTLALQPLASDGSFLGPLALVKLSGGGPEIDRQDDAHPHQVFFLDETLIVIDLGADLIREFHVDFEQLGSVAIREVRTTPVPAGSGPRHGVVLPDGRLAISGELGENLLTGHLGCAAADWANVRSTRINGPARSRWERNYPGDIRRSEDGRHVYFANRSHNTLATFDVSSDLPSFVAEIDTTVNWPQHILVRPECVMIAGWDSSLVVALELRDGVPQQVKSLFECEGAGWLHAHRMT</sequence>
<comment type="similarity">
    <text evidence="1">Belongs to the cycloisomerase 2 family.</text>
</comment>
<dbReference type="PANTHER" id="PTHR30344:SF1">
    <property type="entry name" value="6-PHOSPHOGLUCONOLACTONASE"/>
    <property type="match status" value="1"/>
</dbReference>
<proteinExistence type="inferred from homology"/>
<evidence type="ECO:0000313" key="3">
    <source>
        <dbReference type="EMBL" id="WDR04746.1"/>
    </source>
</evidence>
<reference evidence="3 4" key="1">
    <citation type="submission" date="2023-02" db="EMBL/GenBank/DDBJ databases">
        <title>Devosia chondri sp. nov., isolated from the phycosphere of marine algae.</title>
        <authorList>
            <person name="Kim J.M."/>
            <person name="Lee J.K."/>
            <person name="Choi B.J."/>
            <person name="Bayburt H."/>
            <person name="Jeon C.O."/>
        </authorList>
    </citation>
    <scope>NUCLEOTIDE SEQUENCE [LARGE SCALE GENOMIC DNA]</scope>
    <source>
        <strain evidence="3 4">G2-5</strain>
    </source>
</reference>
<evidence type="ECO:0000256" key="2">
    <source>
        <dbReference type="ARBA" id="ARBA00022526"/>
    </source>
</evidence>
<keyword evidence="2" id="KW-0119">Carbohydrate metabolism</keyword>
<dbReference type="InterPro" id="IPR050282">
    <property type="entry name" value="Cycloisomerase_2"/>
</dbReference>
<evidence type="ECO:0000313" key="4">
    <source>
        <dbReference type="Proteomes" id="UP001222118"/>
    </source>
</evidence>
<dbReference type="EMBL" id="CP118247">
    <property type="protein sequence ID" value="WDR04746.1"/>
    <property type="molecule type" value="Genomic_DNA"/>
</dbReference>
<organism evidence="3 4">
    <name type="scientific">Devosia rhodophyticola</name>
    <dbReference type="NCBI Taxonomy" id="3026423"/>
    <lineage>
        <taxon>Bacteria</taxon>
        <taxon>Pseudomonadati</taxon>
        <taxon>Pseudomonadota</taxon>
        <taxon>Alphaproteobacteria</taxon>
        <taxon>Hyphomicrobiales</taxon>
        <taxon>Devosiaceae</taxon>
        <taxon>Devosia</taxon>
    </lineage>
</organism>
<dbReference type="InterPro" id="IPR019405">
    <property type="entry name" value="Lactonase_7-beta_prop"/>
</dbReference>
<keyword evidence="2" id="KW-0313">Glucose metabolism</keyword>
<dbReference type="PANTHER" id="PTHR30344">
    <property type="entry name" value="6-PHOSPHOGLUCONOLACTONASE-RELATED"/>
    <property type="match status" value="1"/>
</dbReference>
<dbReference type="RefSeq" id="WP_282210267.1">
    <property type="nucleotide sequence ID" value="NZ_CP118247.1"/>
</dbReference>